<evidence type="ECO:0000256" key="4">
    <source>
        <dbReference type="ARBA" id="ARBA00023172"/>
    </source>
</evidence>
<name>A0ABV8QJ49_9GAMM</name>
<dbReference type="RefSeq" id="WP_379887352.1">
    <property type="nucleotide sequence ID" value="NZ_JBHSDI010000014.1"/>
</dbReference>
<evidence type="ECO:0000313" key="8">
    <source>
        <dbReference type="EMBL" id="MFC4259630.1"/>
    </source>
</evidence>
<comment type="similarity">
    <text evidence="1">Belongs to the 'phage' integrase family.</text>
</comment>
<protein>
    <submittedName>
        <fullName evidence="8">Tyrosine-type recombinase/integrase</fullName>
    </submittedName>
</protein>
<evidence type="ECO:0000256" key="3">
    <source>
        <dbReference type="ARBA" id="ARBA00023125"/>
    </source>
</evidence>
<dbReference type="Proteomes" id="UP001595798">
    <property type="component" value="Unassembled WGS sequence"/>
</dbReference>
<dbReference type="Pfam" id="PF00589">
    <property type="entry name" value="Phage_integrase"/>
    <property type="match status" value="1"/>
</dbReference>
<feature type="domain" description="Core-binding (CB)" evidence="7">
    <location>
        <begin position="75"/>
        <end position="154"/>
    </location>
</feature>
<feature type="domain" description="Tyr recombinase" evidence="6">
    <location>
        <begin position="178"/>
        <end position="370"/>
    </location>
</feature>
<evidence type="ECO:0000256" key="2">
    <source>
        <dbReference type="ARBA" id="ARBA00022908"/>
    </source>
</evidence>
<evidence type="ECO:0000256" key="5">
    <source>
        <dbReference type="PROSITE-ProRule" id="PRU01248"/>
    </source>
</evidence>
<evidence type="ECO:0000259" key="6">
    <source>
        <dbReference type="PROSITE" id="PS51898"/>
    </source>
</evidence>
<dbReference type="InterPro" id="IPR044068">
    <property type="entry name" value="CB"/>
</dbReference>
<dbReference type="Gene3D" id="3.30.160.60">
    <property type="entry name" value="Classic Zinc Finger"/>
    <property type="match status" value="1"/>
</dbReference>
<proteinExistence type="inferred from homology"/>
<dbReference type="InterPro" id="IPR002104">
    <property type="entry name" value="Integrase_catalytic"/>
</dbReference>
<evidence type="ECO:0000313" key="9">
    <source>
        <dbReference type="Proteomes" id="UP001595798"/>
    </source>
</evidence>
<organism evidence="8 9">
    <name type="scientific">Marinobacter lacisalsi</name>
    <dbReference type="NCBI Taxonomy" id="475979"/>
    <lineage>
        <taxon>Bacteria</taxon>
        <taxon>Pseudomonadati</taxon>
        <taxon>Pseudomonadota</taxon>
        <taxon>Gammaproteobacteria</taxon>
        <taxon>Pseudomonadales</taxon>
        <taxon>Marinobacteraceae</taxon>
        <taxon>Marinobacter</taxon>
    </lineage>
</organism>
<comment type="caution">
    <text evidence="8">The sequence shown here is derived from an EMBL/GenBank/DDBJ whole genome shotgun (WGS) entry which is preliminary data.</text>
</comment>
<dbReference type="Gene3D" id="1.10.443.10">
    <property type="entry name" value="Intergrase catalytic core"/>
    <property type="match status" value="1"/>
</dbReference>
<dbReference type="EMBL" id="JBHSDI010000014">
    <property type="protein sequence ID" value="MFC4259630.1"/>
    <property type="molecule type" value="Genomic_DNA"/>
</dbReference>
<gene>
    <name evidence="8" type="ORF">ACFOZ5_11370</name>
</gene>
<dbReference type="InterPro" id="IPR011010">
    <property type="entry name" value="DNA_brk_join_enz"/>
</dbReference>
<dbReference type="PROSITE" id="PS51900">
    <property type="entry name" value="CB"/>
    <property type="match status" value="1"/>
</dbReference>
<sequence length="380" mass="44385">MAPRKRLRRNSDLPENLYCEVRNGVPYFRYRRPDTRTWHTMGSIKPEAVAAARQLNGLLSRERDLIGSVLGTADQTMSHLIDRYRKEHLADKELAASTLQNINYRLNRFDADMGRELIESRDVKAISEYLDSSFTRDSYVKHRNTLVDLFRFAQTKGLYPADQENPAEVTFARSDVKKKRKRMTPAQFAAIHAISPSWMQIAMELALITLQGRYEVIGLKFSQFDQKTGTIRVIRQKVEKHEHAYLEIESSRLAGIISRARRSGIASPYIVHREPERRNTAQDREHWSQLTANHFSSEFRRLRDLTGIFDTVERRERPTFHEIRALGSWLYKQQGYDNESYIQPLMAHADQKMTEHYQKGHEQQWVKVRADLDVSDILGH</sequence>
<keyword evidence="3 5" id="KW-0238">DNA-binding</keyword>
<reference evidence="9" key="1">
    <citation type="journal article" date="2019" name="Int. J. Syst. Evol. Microbiol.">
        <title>The Global Catalogue of Microorganisms (GCM) 10K type strain sequencing project: providing services to taxonomists for standard genome sequencing and annotation.</title>
        <authorList>
            <consortium name="The Broad Institute Genomics Platform"/>
            <consortium name="The Broad Institute Genome Sequencing Center for Infectious Disease"/>
            <person name="Wu L."/>
            <person name="Ma J."/>
        </authorList>
    </citation>
    <scope>NUCLEOTIDE SEQUENCE [LARGE SCALE GENOMIC DNA]</scope>
    <source>
        <strain evidence="9">CECT 7297</strain>
    </source>
</reference>
<keyword evidence="4" id="KW-0233">DNA recombination</keyword>
<evidence type="ECO:0000256" key="1">
    <source>
        <dbReference type="ARBA" id="ARBA00008857"/>
    </source>
</evidence>
<keyword evidence="9" id="KW-1185">Reference proteome</keyword>
<dbReference type="PROSITE" id="PS51898">
    <property type="entry name" value="TYR_RECOMBINASE"/>
    <property type="match status" value="1"/>
</dbReference>
<evidence type="ECO:0000259" key="7">
    <source>
        <dbReference type="PROSITE" id="PS51900"/>
    </source>
</evidence>
<accession>A0ABV8QJ49</accession>
<keyword evidence="2" id="KW-0229">DNA integration</keyword>
<dbReference type="SUPFAM" id="SSF56349">
    <property type="entry name" value="DNA breaking-rejoining enzymes"/>
    <property type="match status" value="1"/>
</dbReference>
<dbReference type="InterPro" id="IPR015094">
    <property type="entry name" value="Integrase_lambda-typ_DNA-bd_N"/>
</dbReference>
<dbReference type="InterPro" id="IPR010998">
    <property type="entry name" value="Integrase_recombinase_N"/>
</dbReference>
<dbReference type="Gene3D" id="1.10.150.130">
    <property type="match status" value="1"/>
</dbReference>
<dbReference type="InterPro" id="IPR013762">
    <property type="entry name" value="Integrase-like_cat_sf"/>
</dbReference>
<dbReference type="Pfam" id="PF09003">
    <property type="entry name" value="Arm-DNA-bind_1"/>
    <property type="match status" value="1"/>
</dbReference>